<dbReference type="PANTHER" id="PTHR23505">
    <property type="entry name" value="SPINSTER"/>
    <property type="match status" value="1"/>
</dbReference>
<dbReference type="InterPro" id="IPR020846">
    <property type="entry name" value="MFS_dom"/>
</dbReference>
<evidence type="ECO:0000313" key="10">
    <source>
        <dbReference type="Proteomes" id="UP000297966"/>
    </source>
</evidence>
<name>A0A4Y9L523_9BRAD</name>
<evidence type="ECO:0000259" key="8">
    <source>
        <dbReference type="PROSITE" id="PS50850"/>
    </source>
</evidence>
<sequence>MRPHAQARSAREIQRCRPENRGRNVERSLSNEIAHKSRHRRKRRMKMEQEADRPAPAHWWMVGVLCLVNAVAFIDRAALPLLVQPIKRDLGISDTMMSLLIGAAFIITYAIGGFLVGVLVDRFSRRRILGIGIAAWGVSTILCGSATTYAGLFLSRCGVGAGEATCGPASMSLVKDAFDTRFRGRAVAIWAMGASIGGGIALLAGGAILHLVGENGAYVVPVLGISIRSWQLVMIACGVFALPVALLVFTFPEPARRSAGPTKSVAFKEVLEAIRGRWLVFALLFLANASTIMLSVAYSSWVPAFLGRVWKIPAGEIGLTYGLIVLLLSTTSQLSAGFLVDLVYRRYGLPGVPALGIAICALIFLPAVLAPAAGSISATWLLLAAFNLLAASLFTIGTSTIVHLSPGSVIGKITAVHFAWVGITGTAVAPTLVAVIADRMFEGTQSALGSALSTVGGALAIAGGLCLLAVYWQMRPGRVVSSLIPESAR</sequence>
<feature type="region of interest" description="Disordered" evidence="6">
    <location>
        <begin position="1"/>
        <end position="49"/>
    </location>
</feature>
<evidence type="ECO:0000313" key="9">
    <source>
        <dbReference type="EMBL" id="TFV37384.1"/>
    </source>
</evidence>
<dbReference type="InterPro" id="IPR011701">
    <property type="entry name" value="MFS"/>
</dbReference>
<dbReference type="OrthoDB" id="6057322at2"/>
<gene>
    <name evidence="9" type="ORF">E4K65_43910</name>
</gene>
<dbReference type="PROSITE" id="PS50850">
    <property type="entry name" value="MFS"/>
    <property type="match status" value="1"/>
</dbReference>
<keyword evidence="3 7" id="KW-0812">Transmembrane</keyword>
<feature type="transmembrane region" description="Helical" evidence="7">
    <location>
        <begin position="380"/>
        <end position="404"/>
    </location>
</feature>
<feature type="transmembrane region" description="Helical" evidence="7">
    <location>
        <begin position="99"/>
        <end position="120"/>
    </location>
</feature>
<accession>A0A4Y9L523</accession>
<evidence type="ECO:0000256" key="5">
    <source>
        <dbReference type="ARBA" id="ARBA00023136"/>
    </source>
</evidence>
<dbReference type="AlphaFoldDB" id="A0A4Y9L523"/>
<dbReference type="SUPFAM" id="SSF103473">
    <property type="entry name" value="MFS general substrate transporter"/>
    <property type="match status" value="1"/>
</dbReference>
<protein>
    <submittedName>
        <fullName evidence="9">MFS transporter</fullName>
    </submittedName>
</protein>
<feature type="transmembrane region" description="Helical" evidence="7">
    <location>
        <begin position="352"/>
        <end position="374"/>
    </location>
</feature>
<dbReference type="EMBL" id="SPQT01000052">
    <property type="protein sequence ID" value="TFV37384.1"/>
    <property type="molecule type" value="Genomic_DNA"/>
</dbReference>
<feature type="transmembrane region" description="Helical" evidence="7">
    <location>
        <begin position="232"/>
        <end position="251"/>
    </location>
</feature>
<feature type="transmembrane region" description="Helical" evidence="7">
    <location>
        <begin position="449"/>
        <end position="472"/>
    </location>
</feature>
<evidence type="ECO:0000256" key="6">
    <source>
        <dbReference type="SAM" id="MobiDB-lite"/>
    </source>
</evidence>
<dbReference type="InterPro" id="IPR036259">
    <property type="entry name" value="MFS_trans_sf"/>
</dbReference>
<evidence type="ECO:0000256" key="2">
    <source>
        <dbReference type="ARBA" id="ARBA00022448"/>
    </source>
</evidence>
<dbReference type="PANTHER" id="PTHR23505:SF79">
    <property type="entry name" value="PROTEIN SPINSTER"/>
    <property type="match status" value="1"/>
</dbReference>
<dbReference type="GO" id="GO:0022857">
    <property type="term" value="F:transmembrane transporter activity"/>
    <property type="evidence" value="ECO:0007669"/>
    <property type="project" value="InterPro"/>
</dbReference>
<comment type="subcellular location">
    <subcellularLocation>
        <location evidence="1">Membrane</location>
        <topology evidence="1">Multi-pass membrane protein</topology>
    </subcellularLocation>
</comment>
<feature type="transmembrane region" description="Helical" evidence="7">
    <location>
        <begin position="187"/>
        <end position="212"/>
    </location>
</feature>
<organism evidence="9 10">
    <name type="scientific">Bradyrhizobium niftali</name>
    <dbReference type="NCBI Taxonomy" id="2560055"/>
    <lineage>
        <taxon>Bacteria</taxon>
        <taxon>Pseudomonadati</taxon>
        <taxon>Pseudomonadota</taxon>
        <taxon>Alphaproteobacteria</taxon>
        <taxon>Hyphomicrobiales</taxon>
        <taxon>Nitrobacteraceae</taxon>
        <taxon>Bradyrhizobium</taxon>
    </lineage>
</organism>
<feature type="transmembrane region" description="Helical" evidence="7">
    <location>
        <begin position="57"/>
        <end position="79"/>
    </location>
</feature>
<feature type="transmembrane region" description="Helical" evidence="7">
    <location>
        <begin position="416"/>
        <end position="437"/>
    </location>
</feature>
<feature type="domain" description="Major facilitator superfamily (MFS) profile" evidence="8">
    <location>
        <begin position="61"/>
        <end position="475"/>
    </location>
</feature>
<keyword evidence="5 7" id="KW-0472">Membrane</keyword>
<feature type="transmembrane region" description="Helical" evidence="7">
    <location>
        <begin position="278"/>
        <end position="298"/>
    </location>
</feature>
<keyword evidence="2" id="KW-0813">Transport</keyword>
<comment type="caution">
    <text evidence="9">The sequence shown here is derived from an EMBL/GenBank/DDBJ whole genome shotgun (WGS) entry which is preliminary data.</text>
</comment>
<evidence type="ECO:0000256" key="3">
    <source>
        <dbReference type="ARBA" id="ARBA00022692"/>
    </source>
</evidence>
<feature type="transmembrane region" description="Helical" evidence="7">
    <location>
        <begin position="318"/>
        <end position="340"/>
    </location>
</feature>
<dbReference type="Gene3D" id="1.20.1250.20">
    <property type="entry name" value="MFS general substrate transporter like domains"/>
    <property type="match status" value="2"/>
</dbReference>
<feature type="compositionally biased region" description="Basic and acidic residues" evidence="6">
    <location>
        <begin position="9"/>
        <end position="26"/>
    </location>
</feature>
<dbReference type="GO" id="GO:0016020">
    <property type="term" value="C:membrane"/>
    <property type="evidence" value="ECO:0007669"/>
    <property type="project" value="UniProtKB-SubCell"/>
</dbReference>
<reference evidence="9 10" key="1">
    <citation type="submission" date="2019-03" db="EMBL/GenBank/DDBJ databases">
        <title>Bradyrhizobium diversity isolated from nodules of Chamaecrista fasciculata.</title>
        <authorList>
            <person name="Klepa M.S."/>
            <person name="Urquiaga M.O."/>
            <person name="Hungria M."/>
            <person name="Delamuta J.R."/>
        </authorList>
    </citation>
    <scope>NUCLEOTIDE SEQUENCE [LARGE SCALE GENOMIC DNA]</scope>
    <source>
        <strain evidence="9 10">CNPSo 3448</strain>
    </source>
</reference>
<evidence type="ECO:0000256" key="4">
    <source>
        <dbReference type="ARBA" id="ARBA00022989"/>
    </source>
</evidence>
<dbReference type="Pfam" id="PF07690">
    <property type="entry name" value="MFS_1"/>
    <property type="match status" value="1"/>
</dbReference>
<dbReference type="Proteomes" id="UP000297966">
    <property type="component" value="Unassembled WGS sequence"/>
</dbReference>
<dbReference type="InterPro" id="IPR044770">
    <property type="entry name" value="MFS_spinster-like"/>
</dbReference>
<evidence type="ECO:0000256" key="1">
    <source>
        <dbReference type="ARBA" id="ARBA00004141"/>
    </source>
</evidence>
<keyword evidence="10" id="KW-1185">Reference proteome</keyword>
<proteinExistence type="predicted"/>
<feature type="compositionally biased region" description="Basic residues" evidence="6">
    <location>
        <begin position="36"/>
        <end position="45"/>
    </location>
</feature>
<evidence type="ECO:0000256" key="7">
    <source>
        <dbReference type="SAM" id="Phobius"/>
    </source>
</evidence>
<dbReference type="RefSeq" id="WP_135179391.1">
    <property type="nucleotide sequence ID" value="NZ_SPQT01000052.1"/>
</dbReference>
<keyword evidence="4 7" id="KW-1133">Transmembrane helix</keyword>